<proteinExistence type="predicted"/>
<feature type="region of interest" description="Disordered" evidence="1">
    <location>
        <begin position="196"/>
        <end position="223"/>
    </location>
</feature>
<dbReference type="Gene3D" id="2.60.40.4070">
    <property type="match status" value="1"/>
</dbReference>
<gene>
    <name evidence="3" type="ORF">METZ01_LOCUS44759</name>
</gene>
<evidence type="ECO:0000256" key="1">
    <source>
        <dbReference type="SAM" id="MobiDB-lite"/>
    </source>
</evidence>
<evidence type="ECO:0000259" key="2">
    <source>
        <dbReference type="Pfam" id="PF18962"/>
    </source>
</evidence>
<dbReference type="NCBIfam" id="TIGR04183">
    <property type="entry name" value="Por_Secre_tail"/>
    <property type="match status" value="1"/>
</dbReference>
<protein>
    <recommendedName>
        <fullName evidence="2">Secretion system C-terminal sorting domain-containing protein</fullName>
    </recommendedName>
</protein>
<sequence>MSNYFKNILILTLLFMGTVYGTTISSASIDIDQNTLTIQFTDEINTTSILLSRLSIDDDSGGSKPDIILEGGTILTSDSLSSSVIISLLYGSSIDEKRETIYGTPQDLEFWGINTAQLDNVEAMDLDALELIIDHGAFINASEVSVEADTLSCSVQTSGSGNPVIMYATYDANSNTAYFLFDRIVQFDQIAEDRSVDNGPGNGVLDPTIPNNDPGEDRNGNDVLDSEQNIIAFKIGFKDVENGSIMLEGLDQVIQTADHDTISIILTANDAKRLETSLDLNALSLNILSGAFRDTLYNPNPASDIIVSVIADSLPLFADSVYYDITQNDLQIYFRSTEELRRDVSISPAPVWGKISFSDGNDIFSLYGTSGSPLVKDGYKIWAKELLLGDQRKLEQMFNNLPESTTITSTLDGYSVYDELFNGNIPSENIPVVFYYGNSTNNYQPPRITPGDISYSALNNVLSFEWNINVGYFHTDIIASRNNATEFSELIGLGLFDPVTGDTLSLHSGVVYYHPNKKKTNILLSQEDQILLESFENRENLLFYVDDFSFYSASPFNNGCSALPLDSTYVVQYEADTLAPLITGMKFNLLDSTLSVALDKPTTIANINAASFAVLNGDENLNGTVEADSGAEFVSTFTIRLADESYANLESLPDSIKTDFLMVVASNSFANADGITNQQDTVSASYGRPFWIKSFEAFAPPPESKFSSVRYIGSKFDIYVDDAVWGSAMDTSTVNTFVYALENEAPQDSTKGILDLVTDYVGEIHDTNGDGKIIFTFTDILDEYGLGRNDTKSSLFIHGYINTADTSAGDLYSNMGDIIYLDVNPVSLNESDEDLNVLFHSTITELTKLAYLSNYPEQEIWIVSGISLMLQKLILGDVRFFGESTNPTITSGNQLTYIGSGIQVLKSREDQWNVYLFFSYLQEKFTANGTGWDIIQAIAVSPSIGINAVQDGLASLGFTNLIADVFANYGVACYLDLTQTDSLYGHAYSFAEFDLQTPPSGKPASVITWDQSAGKGAPYSFKDIAPWSYNYVIMRGYFLNLEGEVVELCPDLLPTDTLIFDGYDGISYRAKKIVLKSSFLMDVNPDYQVVDFSLNDDSYGYLPVTTDDNFAFKDTLDNPDDGVQILLLMIAKTDDAQAPPTYDCVISNILMEPAINGLYGYQNPGINNYLDLYVTSDRKIYDPYGVEGPQITGYSADDTMSITMPVLYNLDQGFEAYHANVLLENSGTYEFHYVGRDQSGNVFDEKTFAITVGISTSGSPLTINLLNSSLSIPSNSFGSEQIIMSSEQLTNEKSFPTQGGLALVSSAMFGPNDKLSNTSLNIVFDITQIEEDHNKLSIYQFFDGAWRHIGGDIFSNMIQTNTRSLGQFALVKGNHGPVYEKLTLPVNFSISQNYPNPFNPNTRIGFTIPKESQISISVYDILGRKVTDLENGYFSPGAYMTSWNGRNMVGNQVATGVYFYEIRSAGFNQVKKMILIK</sequence>
<reference evidence="3" key="1">
    <citation type="submission" date="2018-05" db="EMBL/GenBank/DDBJ databases">
        <authorList>
            <person name="Lanie J.A."/>
            <person name="Ng W.-L."/>
            <person name="Kazmierczak K.M."/>
            <person name="Andrzejewski T.M."/>
            <person name="Davidsen T.M."/>
            <person name="Wayne K.J."/>
            <person name="Tettelin H."/>
            <person name="Glass J.I."/>
            <person name="Rusch D."/>
            <person name="Podicherti R."/>
            <person name="Tsui H.-C.T."/>
            <person name="Winkler M.E."/>
        </authorList>
    </citation>
    <scope>NUCLEOTIDE SEQUENCE</scope>
</reference>
<dbReference type="InterPro" id="IPR026444">
    <property type="entry name" value="Secre_tail"/>
</dbReference>
<organism evidence="3">
    <name type="scientific">marine metagenome</name>
    <dbReference type="NCBI Taxonomy" id="408172"/>
    <lineage>
        <taxon>unclassified sequences</taxon>
        <taxon>metagenomes</taxon>
        <taxon>ecological metagenomes</taxon>
    </lineage>
</organism>
<dbReference type="EMBL" id="UINC01002015">
    <property type="protein sequence ID" value="SUZ91905.1"/>
    <property type="molecule type" value="Genomic_DNA"/>
</dbReference>
<accession>A0A381RJA5</accession>
<feature type="domain" description="Secretion system C-terminal sorting" evidence="2">
    <location>
        <begin position="1394"/>
        <end position="1474"/>
    </location>
</feature>
<dbReference type="Pfam" id="PF18962">
    <property type="entry name" value="Por_Secre_tail"/>
    <property type="match status" value="1"/>
</dbReference>
<evidence type="ECO:0000313" key="3">
    <source>
        <dbReference type="EMBL" id="SUZ91905.1"/>
    </source>
</evidence>
<name>A0A381RJA5_9ZZZZ</name>